<dbReference type="InterPro" id="IPR036390">
    <property type="entry name" value="WH_DNA-bd_sf"/>
</dbReference>
<gene>
    <name evidence="6" type="ORF">E4191_18790</name>
</gene>
<dbReference type="Pfam" id="PF03466">
    <property type="entry name" value="LysR_substrate"/>
    <property type="match status" value="1"/>
</dbReference>
<dbReference type="CDD" id="cd08432">
    <property type="entry name" value="PBP2_GcdR_TrpI_HvrB_AmpR_like"/>
    <property type="match status" value="1"/>
</dbReference>
<keyword evidence="6" id="KW-0614">Plasmid</keyword>
<evidence type="ECO:0000256" key="2">
    <source>
        <dbReference type="ARBA" id="ARBA00023015"/>
    </source>
</evidence>
<accession>A0A4Y5SRT2</accession>
<dbReference type="PANTHER" id="PTHR30537">
    <property type="entry name" value="HTH-TYPE TRANSCRIPTIONAL REGULATOR"/>
    <property type="match status" value="1"/>
</dbReference>
<dbReference type="PROSITE" id="PS50931">
    <property type="entry name" value="HTH_LYSR"/>
    <property type="match status" value="1"/>
</dbReference>
<dbReference type="GO" id="GO:0003700">
    <property type="term" value="F:DNA-binding transcription factor activity"/>
    <property type="evidence" value="ECO:0007669"/>
    <property type="project" value="InterPro"/>
</dbReference>
<dbReference type="InterPro" id="IPR036388">
    <property type="entry name" value="WH-like_DNA-bd_sf"/>
</dbReference>
<evidence type="ECO:0000313" key="6">
    <source>
        <dbReference type="EMBL" id="QDA36181.1"/>
    </source>
</evidence>
<evidence type="ECO:0000259" key="5">
    <source>
        <dbReference type="PROSITE" id="PS50931"/>
    </source>
</evidence>
<keyword evidence="3" id="KW-0238">DNA-binding</keyword>
<dbReference type="Proteomes" id="UP000296374">
    <property type="component" value="Plasmid unnamed2"/>
</dbReference>
<dbReference type="SUPFAM" id="SSF46785">
    <property type="entry name" value="Winged helix' DNA-binding domain"/>
    <property type="match status" value="1"/>
</dbReference>
<dbReference type="GO" id="GO:0006351">
    <property type="term" value="P:DNA-templated transcription"/>
    <property type="evidence" value="ECO:0007669"/>
    <property type="project" value="TreeGrafter"/>
</dbReference>
<evidence type="ECO:0000256" key="3">
    <source>
        <dbReference type="ARBA" id="ARBA00023125"/>
    </source>
</evidence>
<dbReference type="SUPFAM" id="SSF53850">
    <property type="entry name" value="Periplasmic binding protein-like II"/>
    <property type="match status" value="1"/>
</dbReference>
<dbReference type="Gene3D" id="1.10.10.10">
    <property type="entry name" value="Winged helix-like DNA-binding domain superfamily/Winged helix DNA-binding domain"/>
    <property type="match status" value="1"/>
</dbReference>
<name>A0A4Y5SRT2_9RHOB</name>
<evidence type="ECO:0000256" key="4">
    <source>
        <dbReference type="ARBA" id="ARBA00023163"/>
    </source>
</evidence>
<feature type="domain" description="HTH lysR-type" evidence="5">
    <location>
        <begin position="1"/>
        <end position="32"/>
    </location>
</feature>
<dbReference type="GO" id="GO:0043565">
    <property type="term" value="F:sequence-specific DNA binding"/>
    <property type="evidence" value="ECO:0007669"/>
    <property type="project" value="TreeGrafter"/>
</dbReference>
<dbReference type="AlphaFoldDB" id="A0A4Y5SRT2"/>
<keyword evidence="4" id="KW-0804">Transcription</keyword>
<dbReference type="Pfam" id="PF00126">
    <property type="entry name" value="HTH_1"/>
    <property type="match status" value="1"/>
</dbReference>
<organism evidence="6 7">
    <name type="scientific">Paracoccus liaowanqingii</name>
    <dbReference type="NCBI Taxonomy" id="2560053"/>
    <lineage>
        <taxon>Bacteria</taxon>
        <taxon>Pseudomonadati</taxon>
        <taxon>Pseudomonadota</taxon>
        <taxon>Alphaproteobacteria</taxon>
        <taxon>Rhodobacterales</taxon>
        <taxon>Paracoccaceae</taxon>
        <taxon>Paracoccus</taxon>
    </lineage>
</organism>
<dbReference type="InterPro" id="IPR005119">
    <property type="entry name" value="LysR_subst-bd"/>
</dbReference>
<reference evidence="7" key="1">
    <citation type="submission" date="2019-05" db="EMBL/GenBank/DDBJ databases">
        <title>Tamlana fucoidanivorans sp. nov., isolated from the surface of algae collected from Fujian province in China.</title>
        <authorList>
            <person name="Li J."/>
        </authorList>
    </citation>
    <scope>NUCLEOTIDE SEQUENCE [LARGE SCALE GENOMIC DNA]</scope>
    <source>
        <strain evidence="7">2251</strain>
        <plasmid evidence="7">unnamed2</plasmid>
    </source>
</reference>
<evidence type="ECO:0000256" key="1">
    <source>
        <dbReference type="ARBA" id="ARBA00009437"/>
    </source>
</evidence>
<dbReference type="Gene3D" id="3.40.190.10">
    <property type="entry name" value="Periplasmic binding protein-like II"/>
    <property type="match status" value="2"/>
</dbReference>
<keyword evidence="2" id="KW-0805">Transcription regulation</keyword>
<comment type="similarity">
    <text evidence="1">Belongs to the LysR transcriptional regulatory family.</text>
</comment>
<proteinExistence type="inferred from homology"/>
<geneLocation type="plasmid" evidence="6 7">
    <name>unnamed2</name>
</geneLocation>
<dbReference type="EMBL" id="CP040762">
    <property type="protein sequence ID" value="QDA36181.1"/>
    <property type="molecule type" value="Genomic_DNA"/>
</dbReference>
<sequence>MTPSAVSQQISKFERAVDTRLFDRHARGLTVTSDARDLGQRLALAFDIVEKAMENLIEERASGPVRLRIYQTWATRWLIPRLTHLHEKRPDVRVQFETGMQQAEFNRSGLDFAVQFIPRPQPDLLVVPLFPQVLVPVCAPAIAAGIQAPEMLSKHPLISSANRMEDWQIWFGAMKLADTAPKAQLVFSNSTLAYQAALAGSGIVIAQAHLIEQEIAAGMLVAPFPIGVHSGQVIGLVEPAGRRLRAAARAFKDWILAEAPSPDHVPDFLTEIRRACPATSQTE</sequence>
<protein>
    <submittedName>
        <fullName evidence="6">LysR family transcriptional regulator</fullName>
    </submittedName>
</protein>
<evidence type="ECO:0000313" key="7">
    <source>
        <dbReference type="Proteomes" id="UP000296374"/>
    </source>
</evidence>
<dbReference type="InterPro" id="IPR058163">
    <property type="entry name" value="LysR-type_TF_proteobact-type"/>
</dbReference>
<dbReference type="KEGG" id="plia:E4191_18790"/>
<dbReference type="PANTHER" id="PTHR30537:SF74">
    <property type="entry name" value="HTH-TYPE TRANSCRIPTIONAL REGULATOR TRPI"/>
    <property type="match status" value="1"/>
</dbReference>
<dbReference type="InterPro" id="IPR000847">
    <property type="entry name" value="LysR_HTH_N"/>
</dbReference>